<accession>B9TLE5</accession>
<dbReference type="PANTHER" id="PTHR30055">
    <property type="entry name" value="HTH-TYPE TRANSCRIPTIONAL REGULATOR RUTR"/>
    <property type="match status" value="1"/>
</dbReference>
<feature type="domain" description="HTH tetR-type" evidence="4">
    <location>
        <begin position="9"/>
        <end position="69"/>
    </location>
</feature>
<dbReference type="InterPro" id="IPR001647">
    <property type="entry name" value="HTH_TetR"/>
</dbReference>
<proteinExistence type="predicted"/>
<dbReference type="InterPro" id="IPR041479">
    <property type="entry name" value="TetR_CgmR_C"/>
</dbReference>
<evidence type="ECO:0000256" key="1">
    <source>
        <dbReference type="ARBA" id="ARBA00023015"/>
    </source>
</evidence>
<evidence type="ECO:0000259" key="4">
    <source>
        <dbReference type="PROSITE" id="PS50977"/>
    </source>
</evidence>
<name>B9TLE5_RICCO</name>
<evidence type="ECO:0000313" key="6">
    <source>
        <dbReference type="Proteomes" id="UP000008311"/>
    </source>
</evidence>
<evidence type="ECO:0000256" key="3">
    <source>
        <dbReference type="ARBA" id="ARBA00023163"/>
    </source>
</evidence>
<dbReference type="PRINTS" id="PR00455">
    <property type="entry name" value="HTHTETR"/>
</dbReference>
<dbReference type="GO" id="GO:0000976">
    <property type="term" value="F:transcription cis-regulatory region binding"/>
    <property type="evidence" value="ECO:0000318"/>
    <property type="project" value="GO_Central"/>
</dbReference>
<evidence type="ECO:0000313" key="5">
    <source>
        <dbReference type="EMBL" id="EEF23320.1"/>
    </source>
</evidence>
<dbReference type="SUPFAM" id="SSF46689">
    <property type="entry name" value="Homeodomain-like"/>
    <property type="match status" value="1"/>
</dbReference>
<gene>
    <name evidence="5" type="ORF">RCOM_2122910</name>
</gene>
<keyword evidence="2" id="KW-0238">DNA-binding</keyword>
<dbReference type="InterPro" id="IPR050109">
    <property type="entry name" value="HTH-type_TetR-like_transc_reg"/>
</dbReference>
<dbReference type="Gene3D" id="1.10.357.10">
    <property type="entry name" value="Tetracycline Repressor, domain 2"/>
    <property type="match status" value="1"/>
</dbReference>
<keyword evidence="6" id="KW-1185">Reference proteome</keyword>
<dbReference type="Pfam" id="PF00440">
    <property type="entry name" value="TetR_N"/>
    <property type="match status" value="1"/>
</dbReference>
<dbReference type="PANTHER" id="PTHR30055:SF234">
    <property type="entry name" value="HTH-TYPE TRANSCRIPTIONAL REGULATOR BETI"/>
    <property type="match status" value="1"/>
</dbReference>
<dbReference type="GO" id="GO:0006355">
    <property type="term" value="P:regulation of DNA-templated transcription"/>
    <property type="evidence" value="ECO:0000318"/>
    <property type="project" value="GO_Central"/>
</dbReference>
<protein>
    <recommendedName>
        <fullName evidence="4">HTH tetR-type domain-containing protein</fullName>
    </recommendedName>
</protein>
<dbReference type="Pfam" id="PF17937">
    <property type="entry name" value="TetR_C_28"/>
    <property type="match status" value="1"/>
</dbReference>
<keyword evidence="3" id="KW-0804">Transcription</keyword>
<dbReference type="InParanoid" id="B9TLE5"/>
<dbReference type="AlphaFoldDB" id="B9TLE5"/>
<dbReference type="PROSITE" id="PS50977">
    <property type="entry name" value="HTH_TETR_2"/>
    <property type="match status" value="1"/>
</dbReference>
<dbReference type="InterPro" id="IPR009057">
    <property type="entry name" value="Homeodomain-like_sf"/>
</dbReference>
<dbReference type="GO" id="GO:0003700">
    <property type="term" value="F:DNA-binding transcription factor activity"/>
    <property type="evidence" value="ECO:0000318"/>
    <property type="project" value="GO_Central"/>
</dbReference>
<reference evidence="6" key="1">
    <citation type="journal article" date="2010" name="Nat. Biotechnol.">
        <title>Draft genome sequence of the oilseed species Ricinus communis.</title>
        <authorList>
            <person name="Chan A.P."/>
            <person name="Crabtree J."/>
            <person name="Zhao Q."/>
            <person name="Lorenzi H."/>
            <person name="Orvis J."/>
            <person name="Puiu D."/>
            <person name="Melake-Berhan A."/>
            <person name="Jones K.M."/>
            <person name="Redman J."/>
            <person name="Chen G."/>
            <person name="Cahoon E.B."/>
            <person name="Gedil M."/>
            <person name="Stanke M."/>
            <person name="Haas B.J."/>
            <person name="Wortman J.R."/>
            <person name="Fraser-Liggett C.M."/>
            <person name="Ravel J."/>
            <person name="Rabinowicz P.D."/>
        </authorList>
    </citation>
    <scope>NUCLEOTIDE SEQUENCE [LARGE SCALE GENOMIC DNA]</scope>
    <source>
        <strain evidence="6">cv. Hale</strain>
    </source>
</reference>
<evidence type="ECO:0000256" key="2">
    <source>
        <dbReference type="ARBA" id="ARBA00023125"/>
    </source>
</evidence>
<keyword evidence="1" id="KW-0805">Transcription regulation</keyword>
<dbReference type="Proteomes" id="UP000008311">
    <property type="component" value="Unassembled WGS sequence"/>
</dbReference>
<sequence>MAPTYSVRNSSRDALLDALETLLTEGSVHDVTLDGVAALAGITKSGLIYHFKSKEALLSALVERMRANMDVCCFDDHADPRQALKTFLLGRIRFAFGISDQKKKLMANLLAAASSYPAVLKPVRRMYEAGTTDLARVADSAGIGLTVWTTLDGLVLLEMLNLRHFSDAEKQQMQATLVAMVEQHFADTSA</sequence>
<organism evidence="5 6">
    <name type="scientific">Ricinus communis</name>
    <name type="common">Castor bean</name>
    <dbReference type="NCBI Taxonomy" id="3988"/>
    <lineage>
        <taxon>Eukaryota</taxon>
        <taxon>Viridiplantae</taxon>
        <taxon>Streptophyta</taxon>
        <taxon>Embryophyta</taxon>
        <taxon>Tracheophyta</taxon>
        <taxon>Spermatophyta</taxon>
        <taxon>Magnoliopsida</taxon>
        <taxon>eudicotyledons</taxon>
        <taxon>Gunneridae</taxon>
        <taxon>Pentapetalae</taxon>
        <taxon>rosids</taxon>
        <taxon>fabids</taxon>
        <taxon>Malpighiales</taxon>
        <taxon>Euphorbiaceae</taxon>
        <taxon>Acalyphoideae</taxon>
        <taxon>Acalypheae</taxon>
        <taxon>Ricinus</taxon>
    </lineage>
</organism>
<dbReference type="EMBL" id="EQ986674">
    <property type="protein sequence ID" value="EEF23320.1"/>
    <property type="molecule type" value="Genomic_DNA"/>
</dbReference>